<feature type="region of interest" description="Disordered" evidence="1">
    <location>
        <begin position="71"/>
        <end position="91"/>
    </location>
</feature>
<feature type="domain" description="RPAP1 N-terminal" evidence="2">
    <location>
        <begin position="234"/>
        <end position="277"/>
    </location>
</feature>
<dbReference type="EMBL" id="NMUH01001527">
    <property type="protein sequence ID" value="MQL93180.1"/>
    <property type="molecule type" value="Genomic_DNA"/>
</dbReference>
<protein>
    <recommendedName>
        <fullName evidence="2">RPAP1 N-terminal domain-containing protein</fullName>
    </recommendedName>
</protein>
<reference evidence="3" key="1">
    <citation type="submission" date="2017-07" db="EMBL/GenBank/DDBJ databases">
        <title>Taro Niue Genome Assembly and Annotation.</title>
        <authorList>
            <person name="Atibalentja N."/>
            <person name="Keating K."/>
            <person name="Fields C.J."/>
        </authorList>
    </citation>
    <scope>NUCLEOTIDE SEQUENCE</scope>
    <source>
        <strain evidence="3">Niue_2</strain>
        <tissue evidence="3">Leaf</tissue>
    </source>
</reference>
<dbReference type="InterPro" id="IPR013930">
    <property type="entry name" value="RPAP1_N"/>
</dbReference>
<dbReference type="InterPro" id="IPR055326">
    <property type="entry name" value="MINIYO"/>
</dbReference>
<feature type="compositionally biased region" description="Polar residues" evidence="1">
    <location>
        <begin position="164"/>
        <end position="173"/>
    </location>
</feature>
<feature type="compositionally biased region" description="Basic and acidic residues" evidence="1">
    <location>
        <begin position="178"/>
        <end position="210"/>
    </location>
</feature>
<feature type="compositionally biased region" description="Basic residues" evidence="1">
    <location>
        <begin position="272"/>
        <end position="281"/>
    </location>
</feature>
<organism evidence="3 4">
    <name type="scientific">Colocasia esculenta</name>
    <name type="common">Wild taro</name>
    <name type="synonym">Arum esculentum</name>
    <dbReference type="NCBI Taxonomy" id="4460"/>
    <lineage>
        <taxon>Eukaryota</taxon>
        <taxon>Viridiplantae</taxon>
        <taxon>Streptophyta</taxon>
        <taxon>Embryophyta</taxon>
        <taxon>Tracheophyta</taxon>
        <taxon>Spermatophyta</taxon>
        <taxon>Magnoliopsida</taxon>
        <taxon>Liliopsida</taxon>
        <taxon>Araceae</taxon>
        <taxon>Aroideae</taxon>
        <taxon>Colocasieae</taxon>
        <taxon>Colocasia</taxon>
    </lineage>
</organism>
<accession>A0A843VHP2</accession>
<proteinExistence type="predicted"/>
<keyword evidence="4" id="KW-1185">Reference proteome</keyword>
<evidence type="ECO:0000259" key="2">
    <source>
        <dbReference type="Pfam" id="PF08621"/>
    </source>
</evidence>
<name>A0A843VHP2_COLES</name>
<evidence type="ECO:0000256" key="1">
    <source>
        <dbReference type="SAM" id="MobiDB-lite"/>
    </source>
</evidence>
<dbReference type="Pfam" id="PF08621">
    <property type="entry name" value="RPAP1_N"/>
    <property type="match status" value="1"/>
</dbReference>
<evidence type="ECO:0000313" key="3">
    <source>
        <dbReference type="EMBL" id="MQL93180.1"/>
    </source>
</evidence>
<feature type="region of interest" description="Disordered" evidence="1">
    <location>
        <begin position="118"/>
        <end position="141"/>
    </location>
</feature>
<gene>
    <name evidence="3" type="ORF">Taro_025823</name>
</gene>
<feature type="region of interest" description="Disordered" evidence="1">
    <location>
        <begin position="270"/>
        <end position="295"/>
    </location>
</feature>
<sequence>MEAENTNGAAPSFRKVSGVRPRKVEEQHHGATLVGRIVEKGFSPSQPGATTTSFPRPTVLSFPHWAPVATAMDVDEDEAEEDKDPLDYGSAASFARPIQKREKKDLDFSRWKQLAAFESSASPSKVRKKHESAAIPRPTEQYKAGALATSAVAEGGFIREEASKLSSPATETTLPGHATREPQADFRVELNKDGKSNQGDEKCLPRHEPTAMDVEPQLFGSVASRRGNSTIMDDIDAENLARLRQMSPQEIAEAQTEIMEKMNPAILETLKKRGQQKRGNRRAPPAEEKERGRQYGVKQVEGASSFHQTKVTKVEGLENFRNMETKQVEAASSSQKMESKPSYGEWLSSGASQSSSWKAWCERVEKVRDLRFTLDGNVVEDDPSQEPRHGRLQYILTTCIILRQREMLRCFHFVKTKCNAS</sequence>
<feature type="region of interest" description="Disordered" evidence="1">
    <location>
        <begin position="1"/>
        <end position="59"/>
    </location>
</feature>
<feature type="compositionally biased region" description="Polar residues" evidence="1">
    <location>
        <begin position="43"/>
        <end position="55"/>
    </location>
</feature>
<feature type="compositionally biased region" description="Basic and acidic residues" evidence="1">
    <location>
        <begin position="284"/>
        <end position="293"/>
    </location>
</feature>
<dbReference type="OrthoDB" id="348201at2759"/>
<dbReference type="PANTHER" id="PTHR47605:SF2">
    <property type="entry name" value="TRANSCRIPTIONAL ELONGATION REGULATOR MINIYO"/>
    <property type="match status" value="1"/>
</dbReference>
<dbReference type="AlphaFoldDB" id="A0A843VHP2"/>
<dbReference type="PANTHER" id="PTHR47605">
    <property type="entry name" value="TRANSCRIPTIONAL ELONGATION REGULATOR MINIYO"/>
    <property type="match status" value="1"/>
</dbReference>
<dbReference type="Proteomes" id="UP000652761">
    <property type="component" value="Unassembled WGS sequence"/>
</dbReference>
<feature type="region of interest" description="Disordered" evidence="1">
    <location>
        <begin position="162"/>
        <end position="213"/>
    </location>
</feature>
<comment type="caution">
    <text evidence="3">The sequence shown here is derived from an EMBL/GenBank/DDBJ whole genome shotgun (WGS) entry which is preliminary data.</text>
</comment>
<feature type="compositionally biased region" description="Acidic residues" evidence="1">
    <location>
        <begin position="73"/>
        <end position="84"/>
    </location>
</feature>
<evidence type="ECO:0000313" key="4">
    <source>
        <dbReference type="Proteomes" id="UP000652761"/>
    </source>
</evidence>